<sequence>MSDGGGAHAQHSGCGLEQCYPSTVAPCDVSLAIVRVTFSYSGFDADDGAALVMKRIRVERQNESAEVVQRCLDLALALPTHHAHAQLAVTVTHFPELCHDEESGLDDVCCDDPPPVLPYLCRALVTQPSGTIKTGSTGICRTDTAGSEREARVNSVP</sequence>
<dbReference type="EMBL" id="NAJL01000014">
    <property type="protein sequence ID" value="TKA29492.1"/>
    <property type="molecule type" value="Genomic_DNA"/>
</dbReference>
<protein>
    <submittedName>
        <fullName evidence="1">Uncharacterized protein</fullName>
    </submittedName>
</protein>
<accession>A0A4U0U4N2</accession>
<reference evidence="1 2" key="1">
    <citation type="submission" date="2017-03" db="EMBL/GenBank/DDBJ databases">
        <title>Genomes of endolithic fungi from Antarctica.</title>
        <authorList>
            <person name="Coleine C."/>
            <person name="Masonjones S."/>
            <person name="Stajich J.E."/>
        </authorList>
    </citation>
    <scope>NUCLEOTIDE SEQUENCE [LARGE SCALE GENOMIC DNA]</scope>
    <source>
        <strain evidence="1 2">CCFEE 6315</strain>
    </source>
</reference>
<evidence type="ECO:0000313" key="2">
    <source>
        <dbReference type="Proteomes" id="UP000308549"/>
    </source>
</evidence>
<organism evidence="1 2">
    <name type="scientific">Salinomyces thailandicus</name>
    <dbReference type="NCBI Taxonomy" id="706561"/>
    <lineage>
        <taxon>Eukaryota</taxon>
        <taxon>Fungi</taxon>
        <taxon>Dikarya</taxon>
        <taxon>Ascomycota</taxon>
        <taxon>Pezizomycotina</taxon>
        <taxon>Dothideomycetes</taxon>
        <taxon>Dothideomycetidae</taxon>
        <taxon>Mycosphaerellales</taxon>
        <taxon>Teratosphaeriaceae</taxon>
        <taxon>Salinomyces</taxon>
    </lineage>
</organism>
<comment type="caution">
    <text evidence="1">The sequence shown here is derived from an EMBL/GenBank/DDBJ whole genome shotgun (WGS) entry which is preliminary data.</text>
</comment>
<evidence type="ECO:0000313" key="1">
    <source>
        <dbReference type="EMBL" id="TKA29492.1"/>
    </source>
</evidence>
<dbReference type="Proteomes" id="UP000308549">
    <property type="component" value="Unassembled WGS sequence"/>
</dbReference>
<name>A0A4U0U4N2_9PEZI</name>
<dbReference type="AlphaFoldDB" id="A0A4U0U4N2"/>
<gene>
    <name evidence="1" type="ORF">B0A50_03505</name>
</gene>
<keyword evidence="2" id="KW-1185">Reference proteome</keyword>
<proteinExistence type="predicted"/>